<gene>
    <name evidence="2" type="ORF">LDAN0321_LOCUS14214</name>
</gene>
<dbReference type="AlphaFoldDB" id="A0A7S2PF44"/>
<protein>
    <submittedName>
        <fullName evidence="2">Uncharacterized protein</fullName>
    </submittedName>
</protein>
<evidence type="ECO:0000256" key="1">
    <source>
        <dbReference type="SAM" id="MobiDB-lite"/>
    </source>
</evidence>
<organism evidence="2">
    <name type="scientific">Leptocylindrus danicus</name>
    <dbReference type="NCBI Taxonomy" id="163516"/>
    <lineage>
        <taxon>Eukaryota</taxon>
        <taxon>Sar</taxon>
        <taxon>Stramenopiles</taxon>
        <taxon>Ochrophyta</taxon>
        <taxon>Bacillariophyta</taxon>
        <taxon>Coscinodiscophyceae</taxon>
        <taxon>Chaetocerotophycidae</taxon>
        <taxon>Leptocylindrales</taxon>
        <taxon>Leptocylindraceae</taxon>
        <taxon>Leptocylindrus</taxon>
    </lineage>
</organism>
<name>A0A7S2PF44_9STRA</name>
<proteinExistence type="predicted"/>
<evidence type="ECO:0000313" key="2">
    <source>
        <dbReference type="EMBL" id="CAD9593499.1"/>
    </source>
</evidence>
<accession>A0A7S2PF44</accession>
<feature type="compositionally biased region" description="Polar residues" evidence="1">
    <location>
        <begin position="68"/>
        <end position="79"/>
    </location>
</feature>
<dbReference type="EMBL" id="HBGY01022493">
    <property type="protein sequence ID" value="CAD9593499.1"/>
    <property type="molecule type" value="Transcribed_RNA"/>
</dbReference>
<feature type="compositionally biased region" description="Low complexity" evidence="1">
    <location>
        <begin position="91"/>
        <end position="103"/>
    </location>
</feature>
<sequence>MYHSSHHNHNIHHNNAKSWRPDGRTVLATAVIGTKPMILPVNSGIVVPIPRASLLRMYAVFVLSYRGNSSTPHVPSSMPSVDDDGGGNDGGVPSIGPVVVIDD</sequence>
<reference evidence="2" key="1">
    <citation type="submission" date="2021-01" db="EMBL/GenBank/DDBJ databases">
        <authorList>
            <person name="Corre E."/>
            <person name="Pelletier E."/>
            <person name="Niang G."/>
            <person name="Scheremetjew M."/>
            <person name="Finn R."/>
            <person name="Kale V."/>
            <person name="Holt S."/>
            <person name="Cochrane G."/>
            <person name="Meng A."/>
            <person name="Brown T."/>
            <person name="Cohen L."/>
        </authorList>
    </citation>
    <scope>NUCLEOTIDE SEQUENCE</scope>
    <source>
        <strain evidence="2">B650</strain>
    </source>
</reference>
<feature type="region of interest" description="Disordered" evidence="1">
    <location>
        <begin position="68"/>
        <end position="103"/>
    </location>
</feature>